<feature type="domain" description="SIS" evidence="8">
    <location>
        <begin position="477"/>
        <end position="626"/>
    </location>
</feature>
<comment type="similarity">
    <text evidence="3">Belongs to the PGI/PMI family.</text>
</comment>
<dbReference type="InterPro" id="IPR005841">
    <property type="entry name" value="Alpha-D-phosphohexomutase_SF"/>
</dbReference>
<dbReference type="AlphaFoldDB" id="A0A1F4YFE8"/>
<evidence type="ECO:0000313" key="10">
    <source>
        <dbReference type="Proteomes" id="UP000178176"/>
    </source>
</evidence>
<evidence type="ECO:0000256" key="3">
    <source>
        <dbReference type="ARBA" id="ARBA00010523"/>
    </source>
</evidence>
<keyword evidence="6" id="KW-0460">Magnesium</keyword>
<dbReference type="GO" id="GO:1901135">
    <property type="term" value="P:carbohydrate derivative metabolic process"/>
    <property type="evidence" value="ECO:0007669"/>
    <property type="project" value="InterPro"/>
</dbReference>
<dbReference type="InterPro" id="IPR035484">
    <property type="entry name" value="SIS_PGI/PMI_1"/>
</dbReference>
<evidence type="ECO:0000256" key="6">
    <source>
        <dbReference type="ARBA" id="ARBA00022842"/>
    </source>
</evidence>
<dbReference type="InterPro" id="IPR001347">
    <property type="entry name" value="SIS_dom"/>
</dbReference>
<dbReference type="InterPro" id="IPR005846">
    <property type="entry name" value="A-D-PHexomutase_a/b/a-III"/>
</dbReference>
<dbReference type="Gene3D" id="3.30.310.50">
    <property type="entry name" value="Alpha-D-phosphohexomutase, C-terminal domain"/>
    <property type="match status" value="1"/>
</dbReference>
<sequence length="792" mass="86973">MPKLFGTSGIRGPADSLFTKDFCQKIGLVFGTWLKSKGKNGPVALAYDPRQSSPRIKDGLIQGLSAAGFSALDQGVIPTPALTYFLKNSPHVSGAVMITGSHINADLNGVKLMFDGEEVTKLHELEIEKLFSDSRLKTDNSIPDVKYDSSAKELYLNLLKSLSHPPYPNWKIVLDTSNGAQTGIIRDLFLDLKLDFTCTNYCDIQSPFFSGKDTEKVSDYADLSRQVLLAHADFGIGFDVDGDRVIFVDEKGQFIPGDYTCALLARDSSSPAIVTPISTSSVIDHIGKKVFRTPVGSTHVAAKMKEVGSTFGFEANGGAISSEIHFGRDGAVTMVKLLNYLIKSSSPLSQAVDSLPHFEIFRDKIDCPFDKYSSIYSAAQEKYHASRIDTTDGVKIYLSPQQWLLFRGSGNAPEFRVFAESPDPNSARKLGHEGLNLARSIIHPVHSQPVRRDDSPPLDSLGVLDSIKQFPDQCRQVLHEIAQKAIPPQCFLVQNVVVSGMGGSALGGRIISCLDRQTLKVPIVVSTQYHLPNFVNEKTLVILSSYSGNTEETLSSLAEARARGSQMFIISAGGKLGEIAKQFDIPAYIFDPVHNPSTQPRLGLGYNILSVLYLLSRCQLITAEEPLDSLPQFLTSRQGESFSQMEQVAQRLHNRLPILVSAEHLIGAAHAAKNMLNENSKTMSAAFDLPELNHHLLEGLAHPSSNASHLAFLFIISKNYHPEVIKRIEPTQEIIGKNHIPVLSWSPSAPTRLFEVMDFVQASAYLSYSLSQTYGVDPGPIPWVDWMKDKLK</sequence>
<dbReference type="Pfam" id="PF10432">
    <property type="entry name" value="bact-PGI_C"/>
    <property type="match status" value="1"/>
</dbReference>
<dbReference type="EMBL" id="MEXH01000008">
    <property type="protein sequence ID" value="OGC92730.1"/>
    <property type="molecule type" value="Genomic_DNA"/>
</dbReference>
<evidence type="ECO:0000259" key="8">
    <source>
        <dbReference type="PROSITE" id="PS51464"/>
    </source>
</evidence>
<evidence type="ECO:0000256" key="4">
    <source>
        <dbReference type="ARBA" id="ARBA00022553"/>
    </source>
</evidence>
<dbReference type="Pfam" id="PF02879">
    <property type="entry name" value="PGM_PMM_II"/>
    <property type="match status" value="1"/>
</dbReference>
<dbReference type="InterPro" id="IPR005845">
    <property type="entry name" value="A-D-PHexomutase_a/b/a-II"/>
</dbReference>
<keyword evidence="5" id="KW-0479">Metal-binding</keyword>
<reference evidence="9 10" key="1">
    <citation type="journal article" date="2016" name="Nat. Commun.">
        <title>Thousands of microbial genomes shed light on interconnected biogeochemical processes in an aquifer system.</title>
        <authorList>
            <person name="Anantharaman K."/>
            <person name="Brown C.T."/>
            <person name="Hug L.A."/>
            <person name="Sharon I."/>
            <person name="Castelle C.J."/>
            <person name="Probst A.J."/>
            <person name="Thomas B.C."/>
            <person name="Singh A."/>
            <person name="Wilkins M.J."/>
            <person name="Karaoz U."/>
            <person name="Brodie E.L."/>
            <person name="Williams K.H."/>
            <person name="Hubbard S.S."/>
            <person name="Banfield J.F."/>
        </authorList>
    </citation>
    <scope>NUCLEOTIDE SEQUENCE [LARGE SCALE GENOMIC DNA]</scope>
</reference>
<dbReference type="GO" id="GO:0046872">
    <property type="term" value="F:metal ion binding"/>
    <property type="evidence" value="ECO:0007669"/>
    <property type="project" value="UniProtKB-KW"/>
</dbReference>
<dbReference type="PROSITE" id="PS51464">
    <property type="entry name" value="SIS"/>
    <property type="match status" value="1"/>
</dbReference>
<evidence type="ECO:0000256" key="7">
    <source>
        <dbReference type="ARBA" id="ARBA00023235"/>
    </source>
</evidence>
<dbReference type="PRINTS" id="PR00509">
    <property type="entry name" value="PGMPMM"/>
</dbReference>
<dbReference type="CDD" id="cd05017">
    <property type="entry name" value="SIS_PGI_PMI_1"/>
    <property type="match status" value="1"/>
</dbReference>
<dbReference type="GO" id="GO:0097367">
    <property type="term" value="F:carbohydrate derivative binding"/>
    <property type="evidence" value="ECO:0007669"/>
    <property type="project" value="InterPro"/>
</dbReference>
<dbReference type="InterPro" id="IPR016055">
    <property type="entry name" value="A-D-PHexomutase_a/b/a-I/II/III"/>
</dbReference>
<evidence type="ECO:0000256" key="5">
    <source>
        <dbReference type="ARBA" id="ARBA00022723"/>
    </source>
</evidence>
<dbReference type="InterPro" id="IPR005844">
    <property type="entry name" value="A-D-PHexomutase_a/b/a-I"/>
</dbReference>
<dbReference type="InterPro" id="IPR036900">
    <property type="entry name" value="A-D-PHexomutase_C_sf"/>
</dbReference>
<dbReference type="GO" id="GO:0004476">
    <property type="term" value="F:mannose-6-phosphate isomerase activity"/>
    <property type="evidence" value="ECO:0007669"/>
    <property type="project" value="InterPro"/>
</dbReference>
<gene>
    <name evidence="9" type="ORF">A2876_00005</name>
</gene>
<dbReference type="Pfam" id="PF02878">
    <property type="entry name" value="PGM_PMM_I"/>
    <property type="match status" value="1"/>
</dbReference>
<dbReference type="Gene3D" id="3.40.50.10490">
    <property type="entry name" value="Glucose-6-phosphate isomerase like protein, domain 1"/>
    <property type="match status" value="2"/>
</dbReference>
<comment type="caution">
    <text evidence="9">The sequence shown here is derived from an EMBL/GenBank/DDBJ whole genome shotgun (WGS) entry which is preliminary data.</text>
</comment>
<protein>
    <recommendedName>
        <fullName evidence="8">SIS domain-containing protein</fullName>
    </recommendedName>
</protein>
<comment type="cofactor">
    <cofactor evidence="1">
        <name>Mg(2+)</name>
        <dbReference type="ChEBI" id="CHEBI:18420"/>
    </cofactor>
</comment>
<comment type="similarity">
    <text evidence="2">Belongs to the phosphohexose mutase family.</text>
</comment>
<dbReference type="Pfam" id="PF02880">
    <property type="entry name" value="PGM_PMM_III"/>
    <property type="match status" value="1"/>
</dbReference>
<accession>A0A1F4YFE8</accession>
<proteinExistence type="inferred from homology"/>
<dbReference type="SUPFAM" id="SSF55957">
    <property type="entry name" value="Phosphoglucomutase, C-terminal domain"/>
    <property type="match status" value="1"/>
</dbReference>
<dbReference type="GO" id="GO:0005975">
    <property type="term" value="P:carbohydrate metabolic process"/>
    <property type="evidence" value="ECO:0007669"/>
    <property type="project" value="InterPro"/>
</dbReference>
<evidence type="ECO:0000256" key="2">
    <source>
        <dbReference type="ARBA" id="ARBA00010231"/>
    </source>
</evidence>
<dbReference type="InterPro" id="IPR019490">
    <property type="entry name" value="Glu6P/Mann6P_isomerase_C"/>
</dbReference>
<evidence type="ECO:0000313" key="9">
    <source>
        <dbReference type="EMBL" id="OGC92730.1"/>
    </source>
</evidence>
<dbReference type="Gene3D" id="3.40.120.10">
    <property type="entry name" value="Alpha-D-Glucose-1,6-Bisphosphate, subunit A, domain 3"/>
    <property type="match status" value="3"/>
</dbReference>
<dbReference type="PANTHER" id="PTHR42946">
    <property type="entry name" value="PHOSPHOHEXOSE MUTASE"/>
    <property type="match status" value="1"/>
</dbReference>
<dbReference type="Proteomes" id="UP000178176">
    <property type="component" value="Unassembled WGS sequence"/>
</dbReference>
<dbReference type="SUPFAM" id="SSF53697">
    <property type="entry name" value="SIS domain"/>
    <property type="match status" value="1"/>
</dbReference>
<dbReference type="SUPFAM" id="SSF53738">
    <property type="entry name" value="Phosphoglucomutase, first 3 domains"/>
    <property type="match status" value="2"/>
</dbReference>
<dbReference type="GO" id="GO:0004347">
    <property type="term" value="F:glucose-6-phosphate isomerase activity"/>
    <property type="evidence" value="ECO:0007669"/>
    <property type="project" value="InterPro"/>
</dbReference>
<evidence type="ECO:0000256" key="1">
    <source>
        <dbReference type="ARBA" id="ARBA00001946"/>
    </source>
</evidence>
<dbReference type="InterPro" id="IPR050060">
    <property type="entry name" value="Phosphoglucosamine_mutase"/>
</dbReference>
<name>A0A1F4YFE8_9BACT</name>
<keyword evidence="4" id="KW-0597">Phosphoprotein</keyword>
<keyword evidence="7" id="KW-0413">Isomerase</keyword>
<dbReference type="InterPro" id="IPR046348">
    <property type="entry name" value="SIS_dom_sf"/>
</dbReference>
<organism evidence="9 10">
    <name type="scientific">Candidatus Amesbacteria bacterium RIFCSPHIGHO2_01_FULL_48_32b</name>
    <dbReference type="NCBI Taxonomy" id="1797253"/>
    <lineage>
        <taxon>Bacteria</taxon>
        <taxon>Candidatus Amesiibacteriota</taxon>
    </lineage>
</organism>
<dbReference type="PANTHER" id="PTHR42946:SF1">
    <property type="entry name" value="PHOSPHOGLUCOMUTASE (ALPHA-D-GLUCOSE-1,6-BISPHOSPHATE-DEPENDENT)"/>
    <property type="match status" value="1"/>
</dbReference>
<dbReference type="GO" id="GO:0004615">
    <property type="term" value="F:phosphomannomutase activity"/>
    <property type="evidence" value="ECO:0007669"/>
    <property type="project" value="TreeGrafter"/>
</dbReference>